<proteinExistence type="predicted"/>
<feature type="transmembrane region" description="Helical" evidence="2">
    <location>
        <begin position="336"/>
        <end position="356"/>
    </location>
</feature>
<feature type="compositionally biased region" description="Basic and acidic residues" evidence="1">
    <location>
        <begin position="454"/>
        <end position="467"/>
    </location>
</feature>
<feature type="transmembrane region" description="Helical" evidence="2">
    <location>
        <begin position="283"/>
        <end position="304"/>
    </location>
</feature>
<reference evidence="3 4" key="1">
    <citation type="submission" date="2020-05" db="EMBL/GenBank/DDBJ databases">
        <title>Genomic Encyclopedia of Type Strains, Phase III (KMG-III): the genomes of soil and plant-associated and newly described type strains.</title>
        <authorList>
            <person name="Whitman W."/>
        </authorList>
    </citation>
    <scope>NUCLEOTIDE SEQUENCE [LARGE SCALE GENOMIC DNA]</scope>
    <source>
        <strain evidence="3 4">KCTC 19046</strain>
    </source>
</reference>
<keyword evidence="4" id="KW-1185">Reference proteome</keyword>
<keyword evidence="2" id="KW-0812">Transmembrane</keyword>
<evidence type="ECO:0000313" key="4">
    <source>
        <dbReference type="Proteomes" id="UP000757540"/>
    </source>
</evidence>
<gene>
    <name evidence="3" type="ORF">HDG69_001918</name>
</gene>
<evidence type="ECO:0008006" key="5">
    <source>
        <dbReference type="Google" id="ProtNLM"/>
    </source>
</evidence>
<keyword evidence="2" id="KW-1133">Transmembrane helix</keyword>
<keyword evidence="2" id="KW-0472">Membrane</keyword>
<organism evidence="3 4">
    <name type="scientific">Isoptericola halotolerans</name>
    <dbReference type="NCBI Taxonomy" id="300560"/>
    <lineage>
        <taxon>Bacteria</taxon>
        <taxon>Bacillati</taxon>
        <taxon>Actinomycetota</taxon>
        <taxon>Actinomycetes</taxon>
        <taxon>Micrococcales</taxon>
        <taxon>Promicromonosporaceae</taxon>
        <taxon>Isoptericola</taxon>
    </lineage>
</organism>
<dbReference type="EMBL" id="JABEZU010000002">
    <property type="protein sequence ID" value="NOV97343.1"/>
    <property type="molecule type" value="Genomic_DNA"/>
</dbReference>
<feature type="region of interest" description="Disordered" evidence="1">
    <location>
        <begin position="28"/>
        <end position="47"/>
    </location>
</feature>
<comment type="caution">
    <text evidence="3">The sequence shown here is derived from an EMBL/GenBank/DDBJ whole genome shotgun (WGS) entry which is preliminary data.</text>
</comment>
<feature type="region of interest" description="Disordered" evidence="1">
    <location>
        <begin position="447"/>
        <end position="467"/>
    </location>
</feature>
<sequence length="467" mass="49183">MAKEDDAPVEDASRRAAELERENAELRRLLAAQAPPDEPRESARRRPGRSAAAVALIVAATLLAPAAVIAAWAERTLTDTDRYVSTVAPLADDPVVQSAVAGRITQELMTRLDVATLVHEAVGELQGTLDDREIAPRATAALSALEAPLTNGVESFVRETADHLVTSPQFATLWAEANRTAHRQLVVVMQGADGELLQVQDGQLTIQLAEVIDVLKERLAERGLDAARSIPSIDASFTLARSTQLVDLQNRYGQLVALGTWLPWVTLGLYAAAALVAVRPLRALLGAGLALAVAMVLLGAGLAVSRELYLDALTGRVLRLDAAEAVFDQTVSFLRITLRTVGVLGIVVAVAAYLAGASDSARTVRRTIARSFGRLRTRAERRGVTTGRLGTWLGRHGRAARGAVLACGALVLLLAPQLTPQLVVGAALVTGAVVAVLELLARPARGGDGAVDPPGRDGAHDADARTA</sequence>
<name>A0ABX2A3E8_9MICO</name>
<dbReference type="RefSeq" id="WP_171783562.1">
    <property type="nucleotide sequence ID" value="NZ_BAAAML010000006.1"/>
</dbReference>
<protein>
    <recommendedName>
        <fullName evidence="5">Integral membrane protein</fullName>
    </recommendedName>
</protein>
<feature type="transmembrane region" description="Helical" evidence="2">
    <location>
        <begin position="50"/>
        <end position="73"/>
    </location>
</feature>
<feature type="transmembrane region" description="Helical" evidence="2">
    <location>
        <begin position="252"/>
        <end position="276"/>
    </location>
</feature>
<feature type="transmembrane region" description="Helical" evidence="2">
    <location>
        <begin position="399"/>
        <end position="416"/>
    </location>
</feature>
<evidence type="ECO:0000256" key="2">
    <source>
        <dbReference type="SAM" id="Phobius"/>
    </source>
</evidence>
<feature type="transmembrane region" description="Helical" evidence="2">
    <location>
        <begin position="422"/>
        <end position="441"/>
    </location>
</feature>
<dbReference type="Proteomes" id="UP000757540">
    <property type="component" value="Unassembled WGS sequence"/>
</dbReference>
<evidence type="ECO:0000256" key="1">
    <source>
        <dbReference type="SAM" id="MobiDB-lite"/>
    </source>
</evidence>
<accession>A0ABX2A3E8</accession>
<evidence type="ECO:0000313" key="3">
    <source>
        <dbReference type="EMBL" id="NOV97343.1"/>
    </source>
</evidence>